<organism evidence="5 6">
    <name type="scientific">Bathycoccus prasinos</name>
    <dbReference type="NCBI Taxonomy" id="41875"/>
    <lineage>
        <taxon>Eukaryota</taxon>
        <taxon>Viridiplantae</taxon>
        <taxon>Chlorophyta</taxon>
        <taxon>Mamiellophyceae</taxon>
        <taxon>Mamiellales</taxon>
        <taxon>Bathycoccaceae</taxon>
        <taxon>Bathycoccus</taxon>
    </lineage>
</organism>
<dbReference type="GO" id="GO:0004252">
    <property type="term" value="F:serine-type endopeptidase activity"/>
    <property type="evidence" value="ECO:0007669"/>
    <property type="project" value="InterPro"/>
</dbReference>
<dbReference type="InterPro" id="IPR001940">
    <property type="entry name" value="Peptidase_S1C"/>
</dbReference>
<dbReference type="AlphaFoldDB" id="K8F3E8"/>
<dbReference type="KEGG" id="bpg:Bathy13g01340"/>
<dbReference type="PRINTS" id="PR00834">
    <property type="entry name" value="PROTEASES2C"/>
</dbReference>
<dbReference type="RefSeq" id="XP_007509517.1">
    <property type="nucleotide sequence ID" value="XM_007509455.1"/>
</dbReference>
<dbReference type="PANTHER" id="PTHR43343:SF3">
    <property type="entry name" value="PROTEASE DO-LIKE 8, CHLOROPLASTIC"/>
    <property type="match status" value="1"/>
</dbReference>
<keyword evidence="3" id="KW-0378">Hydrolase</keyword>
<keyword evidence="6" id="KW-1185">Reference proteome</keyword>
<feature type="region of interest" description="Disordered" evidence="4">
    <location>
        <begin position="42"/>
        <end position="81"/>
    </location>
</feature>
<gene>
    <name evidence="5" type="ordered locus">Bathy13g01340</name>
</gene>
<evidence type="ECO:0000313" key="5">
    <source>
        <dbReference type="EMBL" id="CCO19320.1"/>
    </source>
</evidence>
<name>K8F3E8_9CHLO</name>
<protein>
    <submittedName>
        <fullName evidence="5">Peptidase S1, chymotrypsin:PDZ/DHR/GLGF domain (ISS)</fullName>
    </submittedName>
</protein>
<sequence>MSLIAHPSLASPHHQSSRADIAARSVTNDRFRSSLFASVSSNHRQRLPSKSSSSYSSACKSPNDHQSQNQSGGGERQRRHRRDVVLLPTFTALVLATSSSENAAHAMLVDESKSISAASTILESLVSVFNGETGLLVSSGFVWSIAANDNNWYVATTATDLSKNSKSLQVEFADGREYAATVAFSDIDTNIAFLRVNKVEGNNAGAPPPKAAKIGRSGNLKVGQDALAAFKESSRRGGGDIGNSVIRSGIVSGLNRTVPSATGRPLRNCIQTTASFPNEGGGGVLVDSGGAVIGILAPTYTGKSGVSAGTNNGIFFAVGVDSYVLISQKLSAAR</sequence>
<proteinExistence type="inferred from homology"/>
<dbReference type="Gene3D" id="2.40.10.120">
    <property type="match status" value="1"/>
</dbReference>
<reference evidence="5 6" key="1">
    <citation type="submission" date="2011-10" db="EMBL/GenBank/DDBJ databases">
        <authorList>
            <person name="Genoscope - CEA"/>
        </authorList>
    </citation>
    <scope>NUCLEOTIDE SEQUENCE [LARGE SCALE GENOMIC DNA]</scope>
    <source>
        <strain evidence="5 6">RCC 1105</strain>
    </source>
</reference>
<dbReference type="Pfam" id="PF13365">
    <property type="entry name" value="Trypsin_2"/>
    <property type="match status" value="1"/>
</dbReference>
<evidence type="ECO:0000256" key="3">
    <source>
        <dbReference type="ARBA" id="ARBA00022801"/>
    </source>
</evidence>
<evidence type="ECO:0000256" key="1">
    <source>
        <dbReference type="ARBA" id="ARBA00010541"/>
    </source>
</evidence>
<dbReference type="SUPFAM" id="SSF50494">
    <property type="entry name" value="Trypsin-like serine proteases"/>
    <property type="match status" value="1"/>
</dbReference>
<dbReference type="OrthoDB" id="4217619at2759"/>
<dbReference type="GeneID" id="19012086"/>
<dbReference type="GO" id="GO:0006508">
    <property type="term" value="P:proteolysis"/>
    <property type="evidence" value="ECO:0007669"/>
    <property type="project" value="UniProtKB-KW"/>
</dbReference>
<feature type="region of interest" description="Disordered" evidence="4">
    <location>
        <begin position="1"/>
        <end position="21"/>
    </location>
</feature>
<accession>K8F3E8</accession>
<evidence type="ECO:0000313" key="6">
    <source>
        <dbReference type="Proteomes" id="UP000198341"/>
    </source>
</evidence>
<dbReference type="EMBL" id="FO082266">
    <property type="protein sequence ID" value="CCO19320.1"/>
    <property type="molecule type" value="Genomic_DNA"/>
</dbReference>
<feature type="compositionally biased region" description="Low complexity" evidence="4">
    <location>
        <begin position="49"/>
        <end position="61"/>
    </location>
</feature>
<keyword evidence="2" id="KW-0645">Protease</keyword>
<dbReference type="InterPro" id="IPR051201">
    <property type="entry name" value="Chloro_Bact_Ser_Proteases"/>
</dbReference>
<dbReference type="eggNOG" id="KOG1320">
    <property type="taxonomic scope" value="Eukaryota"/>
</dbReference>
<evidence type="ECO:0000256" key="2">
    <source>
        <dbReference type="ARBA" id="ARBA00022670"/>
    </source>
</evidence>
<evidence type="ECO:0000256" key="4">
    <source>
        <dbReference type="SAM" id="MobiDB-lite"/>
    </source>
</evidence>
<dbReference type="STRING" id="41875.K8F3E8"/>
<comment type="similarity">
    <text evidence="1">Belongs to the peptidase S1C family.</text>
</comment>
<dbReference type="Proteomes" id="UP000198341">
    <property type="component" value="Chromosome 13"/>
</dbReference>
<dbReference type="InterPro" id="IPR009003">
    <property type="entry name" value="Peptidase_S1_PA"/>
</dbReference>
<dbReference type="PANTHER" id="PTHR43343">
    <property type="entry name" value="PEPTIDASE S12"/>
    <property type="match status" value="1"/>
</dbReference>